<feature type="region of interest" description="Disordered" evidence="1">
    <location>
        <begin position="118"/>
        <end position="150"/>
    </location>
</feature>
<feature type="compositionally biased region" description="Acidic residues" evidence="1">
    <location>
        <begin position="118"/>
        <end position="140"/>
    </location>
</feature>
<dbReference type="Proteomes" id="UP000051952">
    <property type="component" value="Unassembled WGS sequence"/>
</dbReference>
<accession>A0A0S4IK36</accession>
<feature type="domain" description="Chromo" evidence="2">
    <location>
        <begin position="156"/>
        <end position="230"/>
    </location>
</feature>
<evidence type="ECO:0000256" key="1">
    <source>
        <dbReference type="SAM" id="MobiDB-lite"/>
    </source>
</evidence>
<evidence type="ECO:0000313" key="4">
    <source>
        <dbReference type="Proteomes" id="UP000051952"/>
    </source>
</evidence>
<dbReference type="SMART" id="SM00298">
    <property type="entry name" value="CHROMO"/>
    <property type="match status" value="1"/>
</dbReference>
<reference evidence="4" key="1">
    <citation type="submission" date="2015-09" db="EMBL/GenBank/DDBJ databases">
        <authorList>
            <consortium name="Pathogen Informatics"/>
        </authorList>
    </citation>
    <scope>NUCLEOTIDE SEQUENCE [LARGE SCALE GENOMIC DNA]</scope>
    <source>
        <strain evidence="4">Lake Konstanz</strain>
    </source>
</reference>
<dbReference type="PROSITE" id="PS50013">
    <property type="entry name" value="CHROMO_2"/>
    <property type="match status" value="1"/>
</dbReference>
<dbReference type="VEuPathDB" id="TriTrypDB:BSAL_58090"/>
<dbReference type="Gene3D" id="2.40.50.40">
    <property type="match status" value="1"/>
</dbReference>
<dbReference type="InterPro" id="IPR016197">
    <property type="entry name" value="Chromo-like_dom_sf"/>
</dbReference>
<proteinExistence type="predicted"/>
<dbReference type="InterPro" id="IPR000953">
    <property type="entry name" value="Chromo/chromo_shadow_dom"/>
</dbReference>
<gene>
    <name evidence="3" type="ORF">BSAL_58090</name>
</gene>
<evidence type="ECO:0000259" key="2">
    <source>
        <dbReference type="PROSITE" id="PS50013"/>
    </source>
</evidence>
<sequence>MSDYKEYRGDGAAYADDADDWECVNVSSAKVLETTNTAVVCSDAVPATQHNEVEPDEEDFGSGEDGWLVVDALADGGAAAVTDCHFSATPADEQLFEERELPAVAAAAENTLLDANVDTDEDEQSDEEFVEGEEQEEVEEEHTTMSREYSNNDEEWVLEKILKRRGAKQPARCVDDDEGEEYLNVHEYLCKWKWYAEPTWEPRRMIEDLGHVKLLDAFDHNHRSDRQGKKPHDPDADSAEAKATVCAWRSNRFPLGTLETFIGTHAIMSTVIQATITARFRMSSVAPVLKGPGTEQQFLRLWHEHFHTCMPRVVYSRIPLEHIHNSSTLRASLPVIVRDAKVRSNLVIPVRPAVAKATSYAVVERFVVYLILGGNRIPSSRNDFSPTHHKLSDLMGLKW</sequence>
<protein>
    <recommendedName>
        <fullName evidence="2">Chromo domain-containing protein</fullName>
    </recommendedName>
</protein>
<name>A0A0S4IK36_BODSA</name>
<organism evidence="3 4">
    <name type="scientific">Bodo saltans</name>
    <name type="common">Flagellated protozoan</name>
    <dbReference type="NCBI Taxonomy" id="75058"/>
    <lineage>
        <taxon>Eukaryota</taxon>
        <taxon>Discoba</taxon>
        <taxon>Euglenozoa</taxon>
        <taxon>Kinetoplastea</taxon>
        <taxon>Metakinetoplastina</taxon>
        <taxon>Eubodonida</taxon>
        <taxon>Bodonidae</taxon>
        <taxon>Bodo</taxon>
    </lineage>
</organism>
<dbReference type="SUPFAM" id="SSF54160">
    <property type="entry name" value="Chromo domain-like"/>
    <property type="match status" value="1"/>
</dbReference>
<keyword evidence="4" id="KW-1185">Reference proteome</keyword>
<dbReference type="EMBL" id="CYKH01000224">
    <property type="protein sequence ID" value="CUF00122.1"/>
    <property type="molecule type" value="Genomic_DNA"/>
</dbReference>
<feature type="compositionally biased region" description="Basic and acidic residues" evidence="1">
    <location>
        <begin position="221"/>
        <end position="235"/>
    </location>
</feature>
<evidence type="ECO:0000313" key="3">
    <source>
        <dbReference type="EMBL" id="CUF00122.1"/>
    </source>
</evidence>
<dbReference type="AlphaFoldDB" id="A0A0S4IK36"/>
<feature type="region of interest" description="Disordered" evidence="1">
    <location>
        <begin position="221"/>
        <end position="240"/>
    </location>
</feature>